<keyword evidence="3" id="KW-1185">Reference proteome</keyword>
<evidence type="ECO:0000313" key="2">
    <source>
        <dbReference type="EMBL" id="KAG8171289.1"/>
    </source>
</evidence>
<evidence type="ECO:0000256" key="1">
    <source>
        <dbReference type="SAM" id="Coils"/>
    </source>
</evidence>
<comment type="caution">
    <text evidence="2">The sequence shown here is derived from an EMBL/GenBank/DDBJ whole genome shotgun (WGS) entry which is preliminary data.</text>
</comment>
<feature type="coiled-coil region" evidence="1">
    <location>
        <begin position="134"/>
        <end position="189"/>
    </location>
</feature>
<sequence length="290" mass="33752">MSPEYALKRLLTNYGHVEIQCRLCQTPLLFQCLRTHVSTVHGIRCHRACQFCFGHKKWQKGAVKFNRYVNEHRLQCATALIKYYNPQANAVCDKRPLNRSEGNKDAPEKKSLKTMKLGTKQVKLSKDSLSDVTKHSSRQKVAQLREKLNTSQQQVAQLQEKWNTSRQQVACLREKWNASQQQVAELQKKLNVSPQQVAPRRKPFYTHTQQTTLQREQFNVSKVIANGTKKGVEGCQKDIELQDLRNQLKEVTQERQTALAELESRNKKLHALEQRVLKMERRQILQHSWA</sequence>
<organism evidence="2 3">
    <name type="scientific">Oedothorax gibbosus</name>
    <dbReference type="NCBI Taxonomy" id="931172"/>
    <lineage>
        <taxon>Eukaryota</taxon>
        <taxon>Metazoa</taxon>
        <taxon>Ecdysozoa</taxon>
        <taxon>Arthropoda</taxon>
        <taxon>Chelicerata</taxon>
        <taxon>Arachnida</taxon>
        <taxon>Araneae</taxon>
        <taxon>Araneomorphae</taxon>
        <taxon>Entelegynae</taxon>
        <taxon>Araneoidea</taxon>
        <taxon>Linyphiidae</taxon>
        <taxon>Erigoninae</taxon>
        <taxon>Oedothorax</taxon>
    </lineage>
</organism>
<name>A0AAV6THM3_9ARAC</name>
<dbReference type="Proteomes" id="UP000827092">
    <property type="component" value="Unassembled WGS sequence"/>
</dbReference>
<reference evidence="2 3" key="1">
    <citation type="journal article" date="2022" name="Nat. Ecol. Evol.">
        <title>A masculinizing supergene underlies an exaggerated male reproductive morph in a spider.</title>
        <authorList>
            <person name="Hendrickx F."/>
            <person name="De Corte Z."/>
            <person name="Sonet G."/>
            <person name="Van Belleghem S.M."/>
            <person name="Kostlbacher S."/>
            <person name="Vangestel C."/>
        </authorList>
    </citation>
    <scope>NUCLEOTIDE SEQUENCE [LARGE SCALE GENOMIC DNA]</scope>
    <source>
        <strain evidence="2">W744_W776</strain>
    </source>
</reference>
<feature type="coiled-coil region" evidence="1">
    <location>
        <begin position="241"/>
        <end position="282"/>
    </location>
</feature>
<dbReference type="EMBL" id="JAFNEN010004200">
    <property type="protein sequence ID" value="KAG8171289.1"/>
    <property type="molecule type" value="Genomic_DNA"/>
</dbReference>
<accession>A0AAV6THM3</accession>
<gene>
    <name evidence="2" type="ORF">JTE90_027177</name>
</gene>
<evidence type="ECO:0000313" key="3">
    <source>
        <dbReference type="Proteomes" id="UP000827092"/>
    </source>
</evidence>
<keyword evidence="1" id="KW-0175">Coiled coil</keyword>
<dbReference type="AlphaFoldDB" id="A0AAV6THM3"/>
<protein>
    <recommendedName>
        <fullName evidence="4">C2H2-type domain-containing protein</fullName>
    </recommendedName>
</protein>
<proteinExistence type="predicted"/>
<evidence type="ECO:0008006" key="4">
    <source>
        <dbReference type="Google" id="ProtNLM"/>
    </source>
</evidence>